<evidence type="ECO:0000313" key="1">
    <source>
        <dbReference type="EMBL" id="MCT7947232.1"/>
    </source>
</evidence>
<name>A0A9X2WY50_9GAMM</name>
<evidence type="ECO:0000313" key="2">
    <source>
        <dbReference type="Proteomes" id="UP001155604"/>
    </source>
</evidence>
<proteinExistence type="predicted"/>
<gene>
    <name evidence="1" type="ORF">NE536_17895</name>
</gene>
<dbReference type="RefSeq" id="WP_012089465.1">
    <property type="nucleotide sequence ID" value="NZ_JAMTCC010000036.1"/>
</dbReference>
<dbReference type="GeneID" id="301339422"/>
<dbReference type="Proteomes" id="UP001155604">
    <property type="component" value="Unassembled WGS sequence"/>
</dbReference>
<reference evidence="1" key="1">
    <citation type="journal article" date="2023" name="Int. J. Syst. Evol. Microbiol.">
        <title>&lt;i&gt;Shewanella septentrionalis&lt;/i&gt; sp. nov. and &lt;i&gt;Shewanella holmiensis&lt;/i&gt; sp. nov., isolated from Baltic Sea water and sediments.</title>
        <authorList>
            <person name="Martin-Rodriguez A.J."/>
            <person name="Thorell K."/>
            <person name="Joffre E."/>
            <person name="Jensie-Markopoulos S."/>
            <person name="Moore E.R.B."/>
            <person name="Sjoling A."/>
        </authorList>
    </citation>
    <scope>NUCLEOTIDE SEQUENCE</scope>
    <source>
        <strain evidence="1">SP1W3</strain>
    </source>
</reference>
<comment type="caution">
    <text evidence="1">The sequence shown here is derived from an EMBL/GenBank/DDBJ whole genome shotgun (WGS) entry which is preliminary data.</text>
</comment>
<protein>
    <submittedName>
        <fullName evidence="1">Uncharacterized protein</fullName>
    </submittedName>
</protein>
<organism evidence="1 2">
    <name type="scientific">Shewanella septentrionalis</name>
    <dbReference type="NCBI Taxonomy" id="2952223"/>
    <lineage>
        <taxon>Bacteria</taxon>
        <taxon>Pseudomonadati</taxon>
        <taxon>Pseudomonadota</taxon>
        <taxon>Gammaproteobacteria</taxon>
        <taxon>Alteromonadales</taxon>
        <taxon>Shewanellaceae</taxon>
        <taxon>Shewanella</taxon>
    </lineage>
</organism>
<dbReference type="EMBL" id="JAMTCC010000036">
    <property type="protein sequence ID" value="MCT7947232.1"/>
    <property type="molecule type" value="Genomic_DNA"/>
</dbReference>
<keyword evidence="2" id="KW-1185">Reference proteome</keyword>
<sequence length="73" mass="8207">MKNTAKLMKAREWASREFTKGSMPQNRTISTWILKGKIRGAVISGTVYVYEDQYFGVPQVVSNAVMHLVAESV</sequence>
<accession>A0A9X2WY50</accession>
<dbReference type="AlphaFoldDB" id="A0A9X2WY50"/>